<dbReference type="AlphaFoldDB" id="W9C4J6"/>
<gene>
    <name evidence="1" type="ORF">SBOR_9800</name>
</gene>
<organism evidence="1 2">
    <name type="scientific">Sclerotinia borealis (strain F-4128)</name>
    <dbReference type="NCBI Taxonomy" id="1432307"/>
    <lineage>
        <taxon>Eukaryota</taxon>
        <taxon>Fungi</taxon>
        <taxon>Dikarya</taxon>
        <taxon>Ascomycota</taxon>
        <taxon>Pezizomycotina</taxon>
        <taxon>Leotiomycetes</taxon>
        <taxon>Helotiales</taxon>
        <taxon>Sclerotiniaceae</taxon>
        <taxon>Sclerotinia</taxon>
    </lineage>
</organism>
<accession>W9C4J6</accession>
<evidence type="ECO:0000313" key="2">
    <source>
        <dbReference type="Proteomes" id="UP000019487"/>
    </source>
</evidence>
<protein>
    <submittedName>
        <fullName evidence="1">Uncharacterized protein</fullName>
    </submittedName>
</protein>
<proteinExistence type="predicted"/>
<sequence>MIGLVNVIDRYIDFFAMGDERTAASKLSSRVVEILMLTIDDGPNPSSSPTFTSLVTRSVASTKTQITKTYTGILKTPKTSQNGVGQVDSSTSQEALPKAPFNNARSKYRATRTARSTDHRLLIAISPVARLSRPVPFALRSAFVDAIMGLSLVNVSTISATKIGWVITLKNPVTQELLLLQENKEIILRIS</sequence>
<dbReference type="EMBL" id="AYSA01000766">
    <property type="protein sequence ID" value="ESZ89814.1"/>
    <property type="molecule type" value="Genomic_DNA"/>
</dbReference>
<evidence type="ECO:0000313" key="1">
    <source>
        <dbReference type="EMBL" id="ESZ89814.1"/>
    </source>
</evidence>
<dbReference type="Proteomes" id="UP000019487">
    <property type="component" value="Unassembled WGS sequence"/>
</dbReference>
<name>W9C4J6_SCLBF</name>
<dbReference type="HOGENOM" id="CLU_1422187_0_0_1"/>
<keyword evidence="2" id="KW-1185">Reference proteome</keyword>
<comment type="caution">
    <text evidence="1">The sequence shown here is derived from an EMBL/GenBank/DDBJ whole genome shotgun (WGS) entry which is preliminary data.</text>
</comment>
<reference evidence="1 2" key="1">
    <citation type="journal article" date="2014" name="Genome Announc.">
        <title>Draft genome sequence of Sclerotinia borealis, a psychrophilic plant pathogenic fungus.</title>
        <authorList>
            <person name="Mardanov A.V."/>
            <person name="Beletsky A.V."/>
            <person name="Kadnikov V.V."/>
            <person name="Ignatov A.N."/>
            <person name="Ravin N.V."/>
        </authorList>
    </citation>
    <scope>NUCLEOTIDE SEQUENCE [LARGE SCALE GENOMIC DNA]</scope>
    <source>
        <strain evidence="2">F-4157</strain>
    </source>
</reference>